<accession>A0AAJ5WPY4</accession>
<evidence type="ECO:0000313" key="2">
    <source>
        <dbReference type="Proteomes" id="UP001220610"/>
    </source>
</evidence>
<organism evidence="1 2">
    <name type="scientific">Candidatus Pseudobacter hemicellulosilyticus</name>
    <dbReference type="NCBI Taxonomy" id="3121375"/>
    <lineage>
        <taxon>Bacteria</taxon>
        <taxon>Pseudomonadati</taxon>
        <taxon>Bacteroidota</taxon>
        <taxon>Chitinophagia</taxon>
        <taxon>Chitinophagales</taxon>
        <taxon>Chitinophagaceae</taxon>
        <taxon>Pseudobacter</taxon>
    </lineage>
</organism>
<proteinExistence type="predicted"/>
<dbReference type="Proteomes" id="UP001220610">
    <property type="component" value="Chromosome"/>
</dbReference>
<reference evidence="1" key="1">
    <citation type="submission" date="2023-03" db="EMBL/GenBank/DDBJ databases">
        <title>Andean soil-derived lignocellulolytic bacterial consortium as a source of novel taxa and putative plastic-active enzymes.</title>
        <authorList>
            <person name="Diaz-Garcia L."/>
            <person name="Chuvochina M."/>
            <person name="Feuerriegel G."/>
            <person name="Bunk B."/>
            <person name="Sproer C."/>
            <person name="Streit W.R."/>
            <person name="Rodriguez L.M."/>
            <person name="Overmann J."/>
            <person name="Jimenez D.J."/>
        </authorList>
    </citation>
    <scope>NUCLEOTIDE SEQUENCE</scope>
    <source>
        <strain evidence="1">MAG 7</strain>
    </source>
</reference>
<dbReference type="AlphaFoldDB" id="A0AAJ5WPY4"/>
<sequence length="506" mass="57680">MKSLLLIGSDQDLTKVQKNILESKDFEGCFTNVDLDARIAMSLSVKKDSDGLWIPYLHFLNEEDCSLFFKSVEESRIVRAFASSPLEQLHYFQGKVFEHPTQRLTFSVQVSLINDPEYGTYTNRLLHFKKVPPHNTHHNIATRVICHYPAPGDPALVRLYKLFLDPVEAELPPDKQGLLYNTFFKDRTGLPIALPPVTHVVNDQSYFHAEKKLVRQEMKAQFKKWYEAAGITETAGFKIWSGMDNAVFSDCFREGAWVDLSAGNMQDGQAALQPFYEDGKSVISLVYPVRDQEPDFLRRWRAGFLSGTGTDAEWGIITDAVKADMKAALDLDELNIEARTVPALDDCYWGQLQLPAFRQGGGFYNNIIEKFADHLPEVKMIIQSNVLYPADEGTRQDQTLALEAFCGHYWRYPFLSYAKNTVGWTRMLIELMDNLGNISGGSLYKHIYGESLVRNEAGEYLYMDHYRHEDILTMRLLLPAGVLLRSGSNNILDHINARLDNHFILD</sequence>
<gene>
    <name evidence="1" type="ORF">P0Y53_19255</name>
</gene>
<evidence type="ECO:0000313" key="1">
    <source>
        <dbReference type="EMBL" id="WEK34630.1"/>
    </source>
</evidence>
<name>A0AAJ5WPY4_9BACT</name>
<dbReference type="EMBL" id="CP119311">
    <property type="protein sequence ID" value="WEK34630.1"/>
    <property type="molecule type" value="Genomic_DNA"/>
</dbReference>
<protein>
    <submittedName>
        <fullName evidence="1">Uncharacterized protein</fullName>
    </submittedName>
</protein>